<organism evidence="1">
    <name type="scientific">Salmonella enterica subsp. enterica serovar Napoli</name>
    <dbReference type="NCBI Taxonomy" id="1151001"/>
    <lineage>
        <taxon>Bacteria</taxon>
        <taxon>Pseudomonadati</taxon>
        <taxon>Pseudomonadota</taxon>
        <taxon>Gammaproteobacteria</taxon>
        <taxon>Enterobacterales</taxon>
        <taxon>Enterobacteriaceae</taxon>
        <taxon>Salmonella</taxon>
    </lineage>
</organism>
<comment type="caution">
    <text evidence="1">The sequence shown here is derived from an EMBL/GenBank/DDBJ whole genome shotgun (WGS) entry which is preliminary data.</text>
</comment>
<sequence>MHKNWSVCRAQVTGEQPTQQGLEGNPARMWLNRRVSAFVCDELARAGVIRLLRRAPVCVALRRYFMSELQRIKPDITF</sequence>
<dbReference type="AlphaFoldDB" id="A0A5H6KW44"/>
<accession>A0A5H6KW44</accession>
<reference evidence="1" key="1">
    <citation type="journal article" date="2018" name="Genome Biol.">
        <title>SKESA: strategic k-mer extension for scrupulous assemblies.</title>
        <authorList>
            <person name="Souvorov A."/>
            <person name="Agarwala R."/>
            <person name="Lipman D.J."/>
        </authorList>
    </citation>
    <scope>NUCLEOTIDE SEQUENCE</scope>
    <source>
        <strain evidence="1">Salmonella enterica</strain>
    </source>
</reference>
<gene>
    <name evidence="1" type="ORF">G9X08_003147</name>
</gene>
<proteinExistence type="predicted"/>
<name>A0A5H6KW44_SALET</name>
<reference evidence="1" key="2">
    <citation type="submission" date="2018-07" db="EMBL/GenBank/DDBJ databases">
        <authorList>
            <consortium name="NCBI Pathogen Detection Project"/>
        </authorList>
    </citation>
    <scope>NUCLEOTIDE SEQUENCE</scope>
    <source>
        <strain evidence="1">Salmonella enterica</strain>
    </source>
</reference>
<evidence type="ECO:0000313" key="1">
    <source>
        <dbReference type="EMBL" id="HAF7185647.1"/>
    </source>
</evidence>
<dbReference type="EMBL" id="DAAWBK010000112">
    <property type="protein sequence ID" value="HAF7185647.1"/>
    <property type="molecule type" value="Genomic_DNA"/>
</dbReference>
<protein>
    <submittedName>
        <fullName evidence="1">Uncharacterized protein</fullName>
    </submittedName>
</protein>